<protein>
    <submittedName>
        <fullName evidence="2">Uncharacterized protein</fullName>
    </submittedName>
</protein>
<evidence type="ECO:0000256" key="1">
    <source>
        <dbReference type="SAM" id="MobiDB-lite"/>
    </source>
</evidence>
<reference evidence="2" key="1">
    <citation type="journal article" date="2014" name="Int. J. Syst. Evol. Microbiol.">
        <title>Complete genome sequence of Corynebacterium casei LMG S-19264T (=DSM 44701T), isolated from a smear-ripened cheese.</title>
        <authorList>
            <consortium name="US DOE Joint Genome Institute (JGI-PGF)"/>
            <person name="Walter F."/>
            <person name="Albersmeier A."/>
            <person name="Kalinowski J."/>
            <person name="Ruckert C."/>
        </authorList>
    </citation>
    <scope>NUCLEOTIDE SEQUENCE</scope>
    <source>
        <strain evidence="2">CGMCC 1.10859</strain>
    </source>
</reference>
<organism evidence="2 5">
    <name type="scientific">Allgaiera indica</name>
    <dbReference type="NCBI Taxonomy" id="765699"/>
    <lineage>
        <taxon>Bacteria</taxon>
        <taxon>Pseudomonadati</taxon>
        <taxon>Pseudomonadota</taxon>
        <taxon>Alphaproteobacteria</taxon>
        <taxon>Rhodobacterales</taxon>
        <taxon>Paracoccaceae</taxon>
        <taxon>Allgaiera</taxon>
    </lineage>
</organism>
<dbReference type="EMBL" id="BNAB01000009">
    <property type="protein sequence ID" value="GHE02583.1"/>
    <property type="molecule type" value="Genomic_DNA"/>
</dbReference>
<evidence type="ECO:0000313" key="2">
    <source>
        <dbReference type="EMBL" id="GHE02583.1"/>
    </source>
</evidence>
<gene>
    <name evidence="2" type="ORF">GCM10008024_22650</name>
    <name evidence="3" type="ORF">SAMN05444006_13420</name>
</gene>
<feature type="region of interest" description="Disordered" evidence="1">
    <location>
        <begin position="79"/>
        <end position="100"/>
    </location>
</feature>
<dbReference type="Proteomes" id="UP000199541">
    <property type="component" value="Unassembled WGS sequence"/>
</dbReference>
<dbReference type="AlphaFoldDB" id="A0AAN5A0M2"/>
<evidence type="ECO:0000313" key="4">
    <source>
        <dbReference type="Proteomes" id="UP000199541"/>
    </source>
</evidence>
<dbReference type="EMBL" id="FNOB01000034">
    <property type="protein sequence ID" value="SDX85620.1"/>
    <property type="molecule type" value="Genomic_DNA"/>
</dbReference>
<comment type="caution">
    <text evidence="2">The sequence shown here is derived from an EMBL/GenBank/DDBJ whole genome shotgun (WGS) entry which is preliminary data.</text>
</comment>
<reference evidence="2" key="3">
    <citation type="submission" date="2023-06" db="EMBL/GenBank/DDBJ databases">
        <authorList>
            <person name="Sun Q."/>
            <person name="Zhou Y."/>
        </authorList>
    </citation>
    <scope>NUCLEOTIDE SEQUENCE</scope>
    <source>
        <strain evidence="2">CGMCC 1.10859</strain>
    </source>
</reference>
<reference evidence="3 4" key="2">
    <citation type="submission" date="2016-10" db="EMBL/GenBank/DDBJ databases">
        <authorList>
            <person name="Varghese N."/>
            <person name="Submissions S."/>
        </authorList>
    </citation>
    <scope>NUCLEOTIDE SEQUENCE [LARGE SCALE GENOMIC DNA]</scope>
    <source>
        <strain evidence="3 4">DSM 24802</strain>
    </source>
</reference>
<accession>A0AAN5A0M2</accession>
<sequence length="100" mass="10976">MEVLQMEVLQMMTPIEFWRAGFVFWTRAAEAQLEFASRWICAVGLSQRAAQTAAQKATIEALRAASVVPLAPNAISTPVPKRAARKAPRLAASRCRPTAH</sequence>
<keyword evidence="4" id="KW-1185">Reference proteome</keyword>
<name>A0AAN5A0M2_9RHOB</name>
<dbReference type="Proteomes" id="UP000634647">
    <property type="component" value="Unassembled WGS sequence"/>
</dbReference>
<evidence type="ECO:0000313" key="5">
    <source>
        <dbReference type="Proteomes" id="UP000634647"/>
    </source>
</evidence>
<proteinExistence type="predicted"/>
<evidence type="ECO:0000313" key="3">
    <source>
        <dbReference type="EMBL" id="SDX85620.1"/>
    </source>
</evidence>